<feature type="compositionally biased region" description="Basic and acidic residues" evidence="2">
    <location>
        <begin position="61"/>
        <end position="74"/>
    </location>
</feature>
<dbReference type="PANTHER" id="PTHR12048:SF0">
    <property type="entry name" value="CCAAT_ENHANCER-BINDING PROTEIN ZETA"/>
    <property type="match status" value="1"/>
</dbReference>
<gene>
    <name evidence="4" type="ORF">P8C59_007460</name>
</gene>
<protein>
    <recommendedName>
        <fullName evidence="3">CCAAT-binding factor domain-containing protein</fullName>
    </recommendedName>
</protein>
<feature type="compositionally biased region" description="Basic and acidic residues" evidence="2">
    <location>
        <begin position="249"/>
        <end position="268"/>
    </location>
</feature>
<reference evidence="4" key="1">
    <citation type="journal article" date="2023" name="Mol. Plant Microbe Interact.">
        <title>Elucidating the Obligate Nature and Biological Capacity of an Invasive Fungal Corn Pathogen.</title>
        <authorList>
            <person name="MacCready J.S."/>
            <person name="Roggenkamp E.M."/>
            <person name="Gdanetz K."/>
            <person name="Chilvers M.I."/>
        </authorList>
    </citation>
    <scope>NUCLEOTIDE SEQUENCE</scope>
    <source>
        <strain evidence="4">PM02</strain>
    </source>
</reference>
<dbReference type="Proteomes" id="UP001217918">
    <property type="component" value="Unassembled WGS sequence"/>
</dbReference>
<evidence type="ECO:0000313" key="5">
    <source>
        <dbReference type="Proteomes" id="UP001217918"/>
    </source>
</evidence>
<proteinExistence type="inferred from homology"/>
<dbReference type="Pfam" id="PF03914">
    <property type="entry name" value="CBF"/>
    <property type="match status" value="1"/>
</dbReference>
<feature type="compositionally biased region" description="Basic and acidic residues" evidence="2">
    <location>
        <begin position="129"/>
        <end position="148"/>
    </location>
</feature>
<dbReference type="GO" id="GO:0005634">
    <property type="term" value="C:nucleus"/>
    <property type="evidence" value="ECO:0007669"/>
    <property type="project" value="UniProtKB-ARBA"/>
</dbReference>
<feature type="region of interest" description="Disordered" evidence="2">
    <location>
        <begin position="1"/>
        <end position="188"/>
    </location>
</feature>
<feature type="region of interest" description="Disordered" evidence="2">
    <location>
        <begin position="217"/>
        <end position="268"/>
    </location>
</feature>
<comment type="caution">
    <text evidence="4">The sequence shown here is derived from an EMBL/GenBank/DDBJ whole genome shotgun (WGS) entry which is preliminary data.</text>
</comment>
<comment type="similarity">
    <text evidence="1">Belongs to the CBF/MAK21 family.</text>
</comment>
<evidence type="ECO:0000256" key="1">
    <source>
        <dbReference type="ARBA" id="ARBA00007797"/>
    </source>
</evidence>
<dbReference type="AlphaFoldDB" id="A0AAD9IA96"/>
<evidence type="ECO:0000256" key="2">
    <source>
        <dbReference type="SAM" id="MobiDB-lite"/>
    </source>
</evidence>
<evidence type="ECO:0000259" key="3">
    <source>
        <dbReference type="Pfam" id="PF03914"/>
    </source>
</evidence>
<evidence type="ECO:0000313" key="4">
    <source>
        <dbReference type="EMBL" id="KAK2073162.1"/>
    </source>
</evidence>
<accession>A0AAD9IA96</accession>
<feature type="region of interest" description="Disordered" evidence="2">
    <location>
        <begin position="463"/>
        <end position="547"/>
    </location>
</feature>
<dbReference type="InterPro" id="IPR005612">
    <property type="entry name" value="CCAAT-binding_factor"/>
</dbReference>
<dbReference type="EMBL" id="JAQQPM010000006">
    <property type="protein sequence ID" value="KAK2073162.1"/>
    <property type="molecule type" value="Genomic_DNA"/>
</dbReference>
<organism evidence="4 5">
    <name type="scientific">Phyllachora maydis</name>
    <dbReference type="NCBI Taxonomy" id="1825666"/>
    <lineage>
        <taxon>Eukaryota</taxon>
        <taxon>Fungi</taxon>
        <taxon>Dikarya</taxon>
        <taxon>Ascomycota</taxon>
        <taxon>Pezizomycotina</taxon>
        <taxon>Sordariomycetes</taxon>
        <taxon>Sordariomycetidae</taxon>
        <taxon>Phyllachorales</taxon>
        <taxon>Phyllachoraceae</taxon>
        <taxon>Phyllachora</taxon>
    </lineage>
</organism>
<keyword evidence="5" id="KW-1185">Reference proteome</keyword>
<dbReference type="InterPro" id="IPR040155">
    <property type="entry name" value="CEBPZ/Mak21-like"/>
</dbReference>
<sequence length="560" mass="62076">MGSKNRHGKKEESAAFDQAALNKLTGKIDQDLSRSSEPSAGKGKRKRHDAVTPGPKPKKRQLNEEGRNSEEKSSQSKKPRPGAITRDALLEEIRALGGDEDDLELIANVDSDADEESQVKPKPGAENQIDTHEKDDRAACKDADSPKDTEEEPQEETTLVKESTGKSRKGKTIFEPHPNWNSLNMDGLPTTMPDQVGRYSAAIAQLKAHAQRLLDEDAATQPEDNEDDEEVYRDADKEQNEQQPATLAHETKHDAQRSRAYDGRKRDPEYSNADKSCLWELVPFLAHFHPSVKVFAANIFERQKALPKPELANHLLMHFLDKFVYRNPKATERKHGGSIMQPVTTVGTATQVIVPGKAGAAQATVINSASFWNLKPEQVAADDVFFHEYYAQSGKPALAVKAARKKAESKNEKVDTDEEEAEEEIWEALVNSKPDIEVGDDLDGSDLNMEDYDDSDDAMELDVAEMESELGSEASAESGGFEGIFGGSDEEDEHASGVETEWDDLDLDDADEEGEATKSEKSKRNKEKRDKRKEMRSLPIFASADDYAHMLAGEQDGLED</sequence>
<name>A0AAD9IA96_9PEZI</name>
<feature type="compositionally biased region" description="Acidic residues" evidence="2">
    <location>
        <begin position="500"/>
        <end position="514"/>
    </location>
</feature>
<feature type="domain" description="CCAAT-binding factor" evidence="3">
    <location>
        <begin position="220"/>
        <end position="296"/>
    </location>
</feature>
<dbReference type="PANTHER" id="PTHR12048">
    <property type="entry name" value="CCAAT-BINDING FACTOR-RELATED"/>
    <property type="match status" value="1"/>
</dbReference>